<comment type="caution">
    <text evidence="1">The sequence shown here is derived from an EMBL/GenBank/DDBJ whole genome shotgun (WGS) entry which is preliminary data.</text>
</comment>
<sequence length="79" mass="8996">MRRQTVIVAHRLSIVSSADMIAVIHCRKMVYKVEKATGSIERGDNSGIARRKKLKKKKQLDLQKQASVLERYLKKGKSS</sequence>
<name>A0A2U1L5T5_ARTAN</name>
<proteinExistence type="predicted"/>
<reference evidence="1 2" key="1">
    <citation type="journal article" date="2018" name="Mol. Plant">
        <title>The genome of Artemisia annua provides insight into the evolution of Asteraceae family and artemisinin biosynthesis.</title>
        <authorList>
            <person name="Shen Q."/>
            <person name="Zhang L."/>
            <person name="Liao Z."/>
            <person name="Wang S."/>
            <person name="Yan T."/>
            <person name="Shi P."/>
            <person name="Liu M."/>
            <person name="Fu X."/>
            <person name="Pan Q."/>
            <person name="Wang Y."/>
            <person name="Lv Z."/>
            <person name="Lu X."/>
            <person name="Zhang F."/>
            <person name="Jiang W."/>
            <person name="Ma Y."/>
            <person name="Chen M."/>
            <person name="Hao X."/>
            <person name="Li L."/>
            <person name="Tang Y."/>
            <person name="Lv G."/>
            <person name="Zhou Y."/>
            <person name="Sun X."/>
            <person name="Brodelius P.E."/>
            <person name="Rose J.K.C."/>
            <person name="Tang K."/>
        </authorList>
    </citation>
    <scope>NUCLEOTIDE SEQUENCE [LARGE SCALE GENOMIC DNA]</scope>
    <source>
        <strain evidence="2">cv. Huhao1</strain>
        <tissue evidence="1">Leaf</tissue>
    </source>
</reference>
<evidence type="ECO:0000313" key="1">
    <source>
        <dbReference type="EMBL" id="PWA44339.1"/>
    </source>
</evidence>
<gene>
    <name evidence="1" type="ORF">CTI12_AA527760</name>
</gene>
<organism evidence="1 2">
    <name type="scientific">Artemisia annua</name>
    <name type="common">Sweet wormwood</name>
    <dbReference type="NCBI Taxonomy" id="35608"/>
    <lineage>
        <taxon>Eukaryota</taxon>
        <taxon>Viridiplantae</taxon>
        <taxon>Streptophyta</taxon>
        <taxon>Embryophyta</taxon>
        <taxon>Tracheophyta</taxon>
        <taxon>Spermatophyta</taxon>
        <taxon>Magnoliopsida</taxon>
        <taxon>eudicotyledons</taxon>
        <taxon>Gunneridae</taxon>
        <taxon>Pentapetalae</taxon>
        <taxon>asterids</taxon>
        <taxon>campanulids</taxon>
        <taxon>Asterales</taxon>
        <taxon>Asteraceae</taxon>
        <taxon>Asteroideae</taxon>
        <taxon>Anthemideae</taxon>
        <taxon>Artemisiinae</taxon>
        <taxon>Artemisia</taxon>
    </lineage>
</organism>
<evidence type="ECO:0000313" key="2">
    <source>
        <dbReference type="Proteomes" id="UP000245207"/>
    </source>
</evidence>
<protein>
    <submittedName>
        <fullName evidence="1">Uncharacterized protein</fullName>
    </submittedName>
</protein>
<dbReference type="Proteomes" id="UP000245207">
    <property type="component" value="Unassembled WGS sequence"/>
</dbReference>
<dbReference type="EMBL" id="PKPP01011329">
    <property type="protein sequence ID" value="PWA44339.1"/>
    <property type="molecule type" value="Genomic_DNA"/>
</dbReference>
<keyword evidence="2" id="KW-1185">Reference proteome</keyword>
<accession>A0A2U1L5T5</accession>
<dbReference type="AlphaFoldDB" id="A0A2U1L5T5"/>